<feature type="binding site" evidence="2">
    <location>
        <position position="110"/>
    </location>
    <ligand>
        <name>substrate</name>
    </ligand>
</feature>
<name>A0A933S004_RHOPL</name>
<dbReference type="Gene3D" id="3.20.20.100">
    <property type="entry name" value="NADP-dependent oxidoreductase domain"/>
    <property type="match status" value="1"/>
</dbReference>
<evidence type="ECO:0000256" key="3">
    <source>
        <dbReference type="PIRSR" id="PIRSR000097-3"/>
    </source>
</evidence>
<dbReference type="SUPFAM" id="SSF51430">
    <property type="entry name" value="NAD(P)-linked oxidoreductase"/>
    <property type="match status" value="1"/>
</dbReference>
<sequence length="281" mass="30478">MGGDTRKFGRGGPEIAPIGQGTWYIDRGDRTAAIAALRRGLDLGMTHIDTAEMYGDAEPLVAEAIAGRRDDVFLVSKVLPSNASRRGTITACERSLKRLKTDRLDCYLLHWRGQYRLADTVAAFEELVADGKIRCWGVSNFDAGDLWELFKVAGPGKIACNQVLYHLRERAIEHAVIPWCEAHGVAVTAYSPFGHDEFPAPRSPEGRLLQTVADAHGATPRQVALAFLIRRPSLFAIPKAANTAHAADNAAAGSLRLSDEEIAAIDQAFPLGPEPVSLPML</sequence>
<accession>A0A933S004</accession>
<evidence type="ECO:0000256" key="1">
    <source>
        <dbReference type="PIRSR" id="PIRSR000097-1"/>
    </source>
</evidence>
<feature type="active site" description="Proton donor" evidence="1">
    <location>
        <position position="54"/>
    </location>
</feature>
<dbReference type="Proteomes" id="UP000782519">
    <property type="component" value="Unassembled WGS sequence"/>
</dbReference>
<comment type="caution">
    <text evidence="5">The sequence shown here is derived from an EMBL/GenBank/DDBJ whole genome shotgun (WGS) entry which is preliminary data.</text>
</comment>
<dbReference type="PIRSF" id="PIRSF000097">
    <property type="entry name" value="AKR"/>
    <property type="match status" value="1"/>
</dbReference>
<dbReference type="InterPro" id="IPR023210">
    <property type="entry name" value="NADP_OxRdtase_dom"/>
</dbReference>
<dbReference type="PRINTS" id="PR00069">
    <property type="entry name" value="ALDKETRDTASE"/>
</dbReference>
<dbReference type="PANTHER" id="PTHR43638">
    <property type="entry name" value="OXIDOREDUCTASE, ALDO/KETO REDUCTASE FAMILY PROTEIN"/>
    <property type="match status" value="1"/>
</dbReference>
<dbReference type="EMBL" id="JACRJB010000031">
    <property type="protein sequence ID" value="MBI5130112.1"/>
    <property type="molecule type" value="Genomic_DNA"/>
</dbReference>
<protein>
    <submittedName>
        <fullName evidence="5">Aldo/keto reductase</fullName>
    </submittedName>
</protein>
<evidence type="ECO:0000256" key="2">
    <source>
        <dbReference type="PIRSR" id="PIRSR000097-2"/>
    </source>
</evidence>
<proteinExistence type="predicted"/>
<dbReference type="PANTHER" id="PTHR43638:SF3">
    <property type="entry name" value="ALDEHYDE REDUCTASE"/>
    <property type="match status" value="1"/>
</dbReference>
<feature type="site" description="Lowers pKa of active site Tyr" evidence="3">
    <location>
        <position position="77"/>
    </location>
</feature>
<evidence type="ECO:0000259" key="4">
    <source>
        <dbReference type="Pfam" id="PF00248"/>
    </source>
</evidence>
<evidence type="ECO:0000313" key="5">
    <source>
        <dbReference type="EMBL" id="MBI5130112.1"/>
    </source>
</evidence>
<organism evidence="5 6">
    <name type="scientific">Rhodopseudomonas palustris</name>
    <dbReference type="NCBI Taxonomy" id="1076"/>
    <lineage>
        <taxon>Bacteria</taxon>
        <taxon>Pseudomonadati</taxon>
        <taxon>Pseudomonadota</taxon>
        <taxon>Alphaproteobacteria</taxon>
        <taxon>Hyphomicrobiales</taxon>
        <taxon>Nitrobacteraceae</taxon>
        <taxon>Rhodopseudomonas</taxon>
    </lineage>
</organism>
<feature type="domain" description="NADP-dependent oxidoreductase" evidence="4">
    <location>
        <begin position="17"/>
        <end position="268"/>
    </location>
</feature>
<dbReference type="Pfam" id="PF00248">
    <property type="entry name" value="Aldo_ket_red"/>
    <property type="match status" value="1"/>
</dbReference>
<reference evidence="5" key="1">
    <citation type="submission" date="2020-07" db="EMBL/GenBank/DDBJ databases">
        <title>Huge and variable diversity of episymbiotic CPR bacteria and DPANN archaea in groundwater ecosystems.</title>
        <authorList>
            <person name="He C.Y."/>
            <person name="Keren R."/>
            <person name="Whittaker M."/>
            <person name="Farag I.F."/>
            <person name="Doudna J."/>
            <person name="Cate J.H.D."/>
            <person name="Banfield J.F."/>
        </authorList>
    </citation>
    <scope>NUCLEOTIDE SEQUENCE</scope>
    <source>
        <strain evidence="5">NC_groundwater_1818_Pr3_B-0.1um_66_35</strain>
    </source>
</reference>
<gene>
    <name evidence="5" type="ORF">HZA66_11775</name>
</gene>
<dbReference type="AlphaFoldDB" id="A0A933S004"/>
<evidence type="ECO:0000313" key="6">
    <source>
        <dbReference type="Proteomes" id="UP000782519"/>
    </source>
</evidence>
<dbReference type="InterPro" id="IPR036812">
    <property type="entry name" value="NAD(P)_OxRdtase_dom_sf"/>
</dbReference>
<dbReference type="GO" id="GO:0016491">
    <property type="term" value="F:oxidoreductase activity"/>
    <property type="evidence" value="ECO:0007669"/>
    <property type="project" value="InterPro"/>
</dbReference>
<dbReference type="InterPro" id="IPR020471">
    <property type="entry name" value="AKR"/>
</dbReference>